<dbReference type="EMBL" id="JAVDWU010000010">
    <property type="protein sequence ID" value="MDR7152259.1"/>
    <property type="molecule type" value="Genomic_DNA"/>
</dbReference>
<dbReference type="InterPro" id="IPR018775">
    <property type="entry name" value="RlaP"/>
</dbReference>
<feature type="region of interest" description="Disordered" evidence="1">
    <location>
        <begin position="74"/>
        <end position="97"/>
    </location>
</feature>
<gene>
    <name evidence="2" type="ORF">J2W49_004235</name>
</gene>
<protein>
    <submittedName>
        <fullName evidence="2">Nucleotidyltransferase</fullName>
    </submittedName>
</protein>
<accession>A0ABU1WT59</accession>
<reference evidence="2 3" key="1">
    <citation type="submission" date="2023-07" db="EMBL/GenBank/DDBJ databases">
        <title>Sorghum-associated microbial communities from plants grown in Nebraska, USA.</title>
        <authorList>
            <person name="Schachtman D."/>
        </authorList>
    </citation>
    <scope>NUCLEOTIDE SEQUENCE [LARGE SCALE GENOMIC DNA]</scope>
    <source>
        <strain evidence="2 3">4249</strain>
    </source>
</reference>
<evidence type="ECO:0000256" key="1">
    <source>
        <dbReference type="SAM" id="MobiDB-lite"/>
    </source>
</evidence>
<dbReference type="PANTHER" id="PTHR34817:SF2">
    <property type="entry name" value="NUCLEOTIDYLTRANSFERASE"/>
    <property type="match status" value="1"/>
</dbReference>
<proteinExistence type="predicted"/>
<name>A0ABU1WT59_9BURK</name>
<evidence type="ECO:0000313" key="2">
    <source>
        <dbReference type="EMBL" id="MDR7152259.1"/>
    </source>
</evidence>
<comment type="caution">
    <text evidence="2">The sequence shown here is derived from an EMBL/GenBank/DDBJ whole genome shotgun (WGS) entry which is preliminary data.</text>
</comment>
<dbReference type="PANTHER" id="PTHR34817">
    <property type="entry name" value="NUCLEOTIDYLTRANSFERASE"/>
    <property type="match status" value="1"/>
</dbReference>
<dbReference type="Pfam" id="PF10127">
    <property type="entry name" value="RlaP"/>
    <property type="match status" value="2"/>
</dbReference>
<dbReference type="RefSeq" id="WP_310320810.1">
    <property type="nucleotide sequence ID" value="NZ_JAVDWU010000010.1"/>
</dbReference>
<keyword evidence="3" id="KW-1185">Reference proteome</keyword>
<dbReference type="Proteomes" id="UP001265700">
    <property type="component" value="Unassembled WGS sequence"/>
</dbReference>
<evidence type="ECO:0000313" key="3">
    <source>
        <dbReference type="Proteomes" id="UP001265700"/>
    </source>
</evidence>
<sequence>MREQVMAHLHAIEAQHEVTILFACESGSRGWGFASPDSDYDVRFIYVNRLPWYLTVAPGRDVIELPISGSSAALGRPEQASAPSGGSEHTPVPSVGATPLDINGWDLRKALGLMRESNPTLLEWLRSPIVYREEAETMDRFRALAEQVFSNAKGWHHYASMAKKNFREHLQADTVHYKKYLYVLRPLLAARWIREQPGVPPMRFAELAQRTLHATADAALIDEINALLEVKMRAGEAATSPRWPGIHAFIEAELARNAAEPVQAVPSAGHAPLDAMLFDTVLQHDRQAQEAQAC</sequence>
<organism evidence="2 3">
    <name type="scientific">Hydrogenophaga palleronii</name>
    <dbReference type="NCBI Taxonomy" id="65655"/>
    <lineage>
        <taxon>Bacteria</taxon>
        <taxon>Pseudomonadati</taxon>
        <taxon>Pseudomonadota</taxon>
        <taxon>Betaproteobacteria</taxon>
        <taxon>Burkholderiales</taxon>
        <taxon>Comamonadaceae</taxon>
        <taxon>Hydrogenophaga</taxon>
    </lineage>
</organism>